<accession>A0A2R6NE61</accession>
<reference evidence="1 2" key="1">
    <citation type="submission" date="2018-02" db="EMBL/GenBank/DDBJ databases">
        <title>Genome sequence of the basidiomycete white-rot fungus Phlebia centrifuga.</title>
        <authorList>
            <person name="Granchi Z."/>
            <person name="Peng M."/>
            <person name="de Vries R.P."/>
            <person name="Hilden K."/>
            <person name="Makela M.R."/>
            <person name="Grigoriev I."/>
            <person name="Riley R."/>
        </authorList>
    </citation>
    <scope>NUCLEOTIDE SEQUENCE [LARGE SCALE GENOMIC DNA]</scope>
    <source>
        <strain evidence="1 2">FBCC195</strain>
    </source>
</reference>
<evidence type="ECO:0000313" key="2">
    <source>
        <dbReference type="Proteomes" id="UP000186601"/>
    </source>
</evidence>
<keyword evidence="2" id="KW-1185">Reference proteome</keyword>
<dbReference type="Proteomes" id="UP000186601">
    <property type="component" value="Unassembled WGS sequence"/>
</dbReference>
<gene>
    <name evidence="1" type="ORF">PHLCEN_2v13469</name>
</gene>
<evidence type="ECO:0000313" key="1">
    <source>
        <dbReference type="EMBL" id="PSR70664.1"/>
    </source>
</evidence>
<sequence length="123" mass="13797">MEGIWVPIRSRWLIGSFEERSGVNRTSSFSPWFPAHRSQERGRCSPAGSPEGPIWEKFIWRGLTASVVNVHELLRAAHDQIPLSPRRTELCIRTDRYDKSALAEAASAKYDSGIPSGEENSSN</sequence>
<dbReference type="EMBL" id="MLYV02001337">
    <property type="protein sequence ID" value="PSR70664.1"/>
    <property type="molecule type" value="Genomic_DNA"/>
</dbReference>
<dbReference type="AlphaFoldDB" id="A0A2R6NE61"/>
<proteinExistence type="predicted"/>
<organism evidence="1 2">
    <name type="scientific">Hermanssonia centrifuga</name>
    <dbReference type="NCBI Taxonomy" id="98765"/>
    <lineage>
        <taxon>Eukaryota</taxon>
        <taxon>Fungi</taxon>
        <taxon>Dikarya</taxon>
        <taxon>Basidiomycota</taxon>
        <taxon>Agaricomycotina</taxon>
        <taxon>Agaricomycetes</taxon>
        <taxon>Polyporales</taxon>
        <taxon>Meruliaceae</taxon>
        <taxon>Hermanssonia</taxon>
    </lineage>
</organism>
<protein>
    <submittedName>
        <fullName evidence="1">Uncharacterized protein</fullName>
    </submittedName>
</protein>
<comment type="caution">
    <text evidence="1">The sequence shown here is derived from an EMBL/GenBank/DDBJ whole genome shotgun (WGS) entry which is preliminary data.</text>
</comment>
<name>A0A2R6NE61_9APHY</name>